<reference evidence="6 7" key="1">
    <citation type="submission" date="2024-09" db="EMBL/GenBank/DDBJ databases">
        <title>T2T genomes of carrot and Alternaria dauci and their utility for understanding host-pathogen interaction during carrot leaf blight disease.</title>
        <authorList>
            <person name="Liu W."/>
            <person name="Xu S."/>
            <person name="Ou C."/>
            <person name="Liu X."/>
            <person name="Zhuang F."/>
            <person name="Deng X.W."/>
        </authorList>
    </citation>
    <scope>NUCLEOTIDE SEQUENCE [LARGE SCALE GENOMIC DNA]</scope>
    <source>
        <strain evidence="6 7">A2016</strain>
    </source>
</reference>
<dbReference type="InterPro" id="IPR010987">
    <property type="entry name" value="Glutathione-S-Trfase_C-like"/>
</dbReference>
<dbReference type="SFLD" id="SFLDS00019">
    <property type="entry name" value="Glutathione_Transferase_(cytos"/>
    <property type="match status" value="1"/>
</dbReference>
<feature type="domain" description="GST C-terminal" evidence="5">
    <location>
        <begin position="106"/>
        <end position="227"/>
    </location>
</feature>
<evidence type="ECO:0000259" key="5">
    <source>
        <dbReference type="PROSITE" id="PS50405"/>
    </source>
</evidence>
<feature type="compositionally biased region" description="Polar residues" evidence="3">
    <location>
        <begin position="323"/>
        <end position="333"/>
    </location>
</feature>
<evidence type="ECO:0008006" key="8">
    <source>
        <dbReference type="Google" id="ProtNLM"/>
    </source>
</evidence>
<organism evidence="6 7">
    <name type="scientific">Alternaria dauci</name>
    <dbReference type="NCBI Taxonomy" id="48095"/>
    <lineage>
        <taxon>Eukaryota</taxon>
        <taxon>Fungi</taxon>
        <taxon>Dikarya</taxon>
        <taxon>Ascomycota</taxon>
        <taxon>Pezizomycotina</taxon>
        <taxon>Dothideomycetes</taxon>
        <taxon>Pleosporomycetidae</taxon>
        <taxon>Pleosporales</taxon>
        <taxon>Pleosporineae</taxon>
        <taxon>Pleosporaceae</taxon>
        <taxon>Alternaria</taxon>
        <taxon>Alternaria sect. Porri</taxon>
    </lineage>
</organism>
<dbReference type="PANTHER" id="PTHR44051:SF6">
    <property type="entry name" value="GLUTATHIONE S-TRANSFERASE II"/>
    <property type="match status" value="1"/>
</dbReference>
<dbReference type="InterPro" id="IPR040079">
    <property type="entry name" value="Glutathione_S-Trfase"/>
</dbReference>
<dbReference type="Gene3D" id="3.40.30.10">
    <property type="entry name" value="Glutaredoxin"/>
    <property type="match status" value="1"/>
</dbReference>
<evidence type="ECO:0000256" key="1">
    <source>
        <dbReference type="ARBA" id="ARBA00007409"/>
    </source>
</evidence>
<dbReference type="Pfam" id="PF00043">
    <property type="entry name" value="GST_C"/>
    <property type="match status" value="1"/>
</dbReference>
<dbReference type="SUPFAM" id="SSF47616">
    <property type="entry name" value="GST C-terminal domain-like"/>
    <property type="match status" value="1"/>
</dbReference>
<evidence type="ECO:0000313" key="6">
    <source>
        <dbReference type="EMBL" id="KAL1799624.1"/>
    </source>
</evidence>
<dbReference type="PROSITE" id="PS50405">
    <property type="entry name" value="GST_CTER"/>
    <property type="match status" value="1"/>
</dbReference>
<name>A0ABR3UVD9_9PLEO</name>
<dbReference type="Pfam" id="PF02798">
    <property type="entry name" value="GST_N"/>
    <property type="match status" value="1"/>
</dbReference>
<feature type="compositionally biased region" description="Basic and acidic residues" evidence="3">
    <location>
        <begin position="309"/>
        <end position="319"/>
    </location>
</feature>
<dbReference type="CDD" id="cd03048">
    <property type="entry name" value="GST_N_Ure2p_like"/>
    <property type="match status" value="1"/>
</dbReference>
<comment type="caution">
    <text evidence="6">The sequence shown here is derived from an EMBL/GenBank/DDBJ whole genome shotgun (WGS) entry which is preliminary data.</text>
</comment>
<keyword evidence="7" id="KW-1185">Reference proteome</keyword>
<accession>A0ABR3UVD9</accession>
<evidence type="ECO:0000313" key="7">
    <source>
        <dbReference type="Proteomes" id="UP001578633"/>
    </source>
</evidence>
<dbReference type="Gene3D" id="1.20.1050.10">
    <property type="match status" value="1"/>
</dbReference>
<dbReference type="PROSITE" id="PS50404">
    <property type="entry name" value="GST_NTER"/>
    <property type="match status" value="1"/>
</dbReference>
<gene>
    <name evidence="6" type="ORF">ACET3X_003661</name>
</gene>
<dbReference type="RefSeq" id="XP_069310208.1">
    <property type="nucleotide sequence ID" value="XM_069448961.1"/>
</dbReference>
<dbReference type="SUPFAM" id="SSF52833">
    <property type="entry name" value="Thioredoxin-like"/>
    <property type="match status" value="1"/>
</dbReference>
<protein>
    <recommendedName>
        <fullName evidence="8">Glutathione S-transferase II</fullName>
    </recommendedName>
</protein>
<evidence type="ECO:0000259" key="4">
    <source>
        <dbReference type="PROSITE" id="PS50404"/>
    </source>
</evidence>
<dbReference type="InterPro" id="IPR004046">
    <property type="entry name" value="GST_C"/>
</dbReference>
<comment type="similarity">
    <text evidence="1 2">Belongs to the GST superfamily.</text>
</comment>
<dbReference type="SFLD" id="SFLDG01151">
    <property type="entry name" value="Main.2:_Nu-like"/>
    <property type="match status" value="1"/>
</dbReference>
<dbReference type="InterPro" id="IPR036282">
    <property type="entry name" value="Glutathione-S-Trfase_C_sf"/>
</dbReference>
<dbReference type="Proteomes" id="UP001578633">
    <property type="component" value="Chromosome 2"/>
</dbReference>
<dbReference type="GeneID" id="96083983"/>
<sequence length="340" mass="38915">MSDQEPTGLKADKGIELFTFSSPNGYKASILLEELKEAYGKEYTWQSINISKNTQKQPWFTKLGPNGRIPVIVDHDQGGFAVQESLAILTYLTRHYDPEHKFSFSDPLDISRAEQWMAWQQGGLGPMQGQANHFNRFAKERIPYGMQRYVGETERLAGVLDTALAKSDYLVGNKYSIADIASFGWINMICIAGVDLDQFPNLKKWWERIHARPAVRRGLEVPNKSPYGNEAYLQKLKDEPEFAEQERKVMEQIKAAKEQYGYNHDPEKQGHFLFTVRKGVVNYYSFALFLPCSSHDDLTNHPYSQAPKDPYETTKEPRPRTTYKPSNLTNPFSASKKKLS</sequence>
<evidence type="ECO:0000256" key="2">
    <source>
        <dbReference type="RuleBase" id="RU003494"/>
    </source>
</evidence>
<feature type="domain" description="GST N-terminal" evidence="4">
    <location>
        <begin position="16"/>
        <end position="100"/>
    </location>
</feature>
<dbReference type="EMBL" id="JBHGVX010000002">
    <property type="protein sequence ID" value="KAL1799624.1"/>
    <property type="molecule type" value="Genomic_DNA"/>
</dbReference>
<proteinExistence type="inferred from homology"/>
<dbReference type="SFLD" id="SFLDG00358">
    <property type="entry name" value="Main_(cytGST)"/>
    <property type="match status" value="1"/>
</dbReference>
<feature type="region of interest" description="Disordered" evidence="3">
    <location>
        <begin position="300"/>
        <end position="340"/>
    </location>
</feature>
<evidence type="ECO:0000256" key="3">
    <source>
        <dbReference type="SAM" id="MobiDB-lite"/>
    </source>
</evidence>
<dbReference type="InterPro" id="IPR036249">
    <property type="entry name" value="Thioredoxin-like_sf"/>
</dbReference>
<dbReference type="PANTHER" id="PTHR44051">
    <property type="entry name" value="GLUTATHIONE S-TRANSFERASE-RELATED"/>
    <property type="match status" value="1"/>
</dbReference>
<dbReference type="InterPro" id="IPR004045">
    <property type="entry name" value="Glutathione_S-Trfase_N"/>
</dbReference>